<dbReference type="GO" id="GO:0046872">
    <property type="term" value="F:metal ion binding"/>
    <property type="evidence" value="ECO:0007669"/>
    <property type="project" value="UniProtKB-KW"/>
</dbReference>
<feature type="compositionally biased region" description="Basic residues" evidence="6">
    <location>
        <begin position="48"/>
        <end position="59"/>
    </location>
</feature>
<dbReference type="InterPro" id="IPR051013">
    <property type="entry name" value="MBL_superfamily_lactonases"/>
</dbReference>
<dbReference type="Pfam" id="PF00753">
    <property type="entry name" value="Lactamase_B"/>
    <property type="match status" value="1"/>
</dbReference>
<dbReference type="PANTHER" id="PTHR42978">
    <property type="entry name" value="QUORUM-QUENCHING LACTONASE YTNP-RELATED-RELATED"/>
    <property type="match status" value="1"/>
</dbReference>
<evidence type="ECO:0000256" key="6">
    <source>
        <dbReference type="SAM" id="MobiDB-lite"/>
    </source>
</evidence>
<dbReference type="Proteomes" id="UP000319769">
    <property type="component" value="Unassembled WGS sequence"/>
</dbReference>
<gene>
    <name evidence="8" type="ORF">FPZ12_005375</name>
</gene>
<comment type="similarity">
    <text evidence="2">Belongs to the metallo-beta-lactamase superfamily.</text>
</comment>
<dbReference type="PANTHER" id="PTHR42978:SF2">
    <property type="entry name" value="102 KBASES UNSTABLE REGION: FROM 1 TO 119443"/>
    <property type="match status" value="1"/>
</dbReference>
<keyword evidence="3" id="KW-0479">Metal-binding</keyword>
<evidence type="ECO:0000313" key="8">
    <source>
        <dbReference type="EMBL" id="KAA9165505.1"/>
    </source>
</evidence>
<evidence type="ECO:0000259" key="7">
    <source>
        <dbReference type="SMART" id="SM00849"/>
    </source>
</evidence>
<evidence type="ECO:0000256" key="1">
    <source>
        <dbReference type="ARBA" id="ARBA00001947"/>
    </source>
</evidence>
<comment type="cofactor">
    <cofactor evidence="1">
        <name>Zn(2+)</name>
        <dbReference type="ChEBI" id="CHEBI:29105"/>
    </cofactor>
</comment>
<protein>
    <submittedName>
        <fullName evidence="8">N-acyl homoserine lactonase family protein</fullName>
    </submittedName>
</protein>
<proteinExistence type="inferred from homology"/>
<dbReference type="EMBL" id="VMNW02000005">
    <property type="protein sequence ID" value="KAA9165505.1"/>
    <property type="molecule type" value="Genomic_DNA"/>
</dbReference>
<reference evidence="8" key="1">
    <citation type="submission" date="2019-09" db="EMBL/GenBank/DDBJ databases">
        <authorList>
            <person name="Teo W.F.A."/>
            <person name="Duangmal K."/>
        </authorList>
    </citation>
    <scope>NUCLEOTIDE SEQUENCE [LARGE SCALE GENOMIC DNA]</scope>
    <source>
        <strain evidence="8">K81G1</strain>
    </source>
</reference>
<organism evidence="8 9">
    <name type="scientific">Amycolatopsis acidicola</name>
    <dbReference type="NCBI Taxonomy" id="2596893"/>
    <lineage>
        <taxon>Bacteria</taxon>
        <taxon>Bacillati</taxon>
        <taxon>Actinomycetota</taxon>
        <taxon>Actinomycetes</taxon>
        <taxon>Pseudonocardiales</taxon>
        <taxon>Pseudonocardiaceae</taxon>
        <taxon>Amycolatopsis</taxon>
    </lineage>
</organism>
<dbReference type="GO" id="GO:0016787">
    <property type="term" value="F:hydrolase activity"/>
    <property type="evidence" value="ECO:0007669"/>
    <property type="project" value="UniProtKB-KW"/>
</dbReference>
<accession>A0A5N0VH90</accession>
<evidence type="ECO:0000313" key="9">
    <source>
        <dbReference type="Proteomes" id="UP000319769"/>
    </source>
</evidence>
<dbReference type="OrthoDB" id="3865988at2"/>
<evidence type="ECO:0000256" key="5">
    <source>
        <dbReference type="ARBA" id="ARBA00022833"/>
    </source>
</evidence>
<evidence type="ECO:0000256" key="2">
    <source>
        <dbReference type="ARBA" id="ARBA00007749"/>
    </source>
</evidence>
<keyword evidence="5" id="KW-0862">Zinc</keyword>
<dbReference type="InterPro" id="IPR036866">
    <property type="entry name" value="RibonucZ/Hydroxyglut_hydro"/>
</dbReference>
<dbReference type="Gene3D" id="3.60.15.10">
    <property type="entry name" value="Ribonuclease Z/Hydroxyacylglutathione hydrolase-like"/>
    <property type="match status" value="1"/>
</dbReference>
<dbReference type="SUPFAM" id="SSF56281">
    <property type="entry name" value="Metallo-hydrolase/oxidoreductase"/>
    <property type="match status" value="1"/>
</dbReference>
<feature type="domain" description="Metallo-beta-lactamase" evidence="7">
    <location>
        <begin position="128"/>
        <end position="335"/>
    </location>
</feature>
<feature type="region of interest" description="Disordered" evidence="6">
    <location>
        <begin position="30"/>
        <end position="89"/>
    </location>
</feature>
<keyword evidence="9" id="KW-1185">Reference proteome</keyword>
<evidence type="ECO:0000256" key="3">
    <source>
        <dbReference type="ARBA" id="ARBA00022723"/>
    </source>
</evidence>
<keyword evidence="4" id="KW-0378">Hydrolase</keyword>
<dbReference type="CDD" id="cd07729">
    <property type="entry name" value="AHL_lactonase_MBL-fold"/>
    <property type="match status" value="1"/>
</dbReference>
<evidence type="ECO:0000256" key="4">
    <source>
        <dbReference type="ARBA" id="ARBA00022801"/>
    </source>
</evidence>
<name>A0A5N0VH90_9PSEU</name>
<dbReference type="AlphaFoldDB" id="A0A5N0VH90"/>
<comment type="caution">
    <text evidence="8">The sequence shown here is derived from an EMBL/GenBank/DDBJ whole genome shotgun (WGS) entry which is preliminary data.</text>
</comment>
<sequence length="351" mass="38214">MGRFGSGAGAEPVVGPAGGAGAVHRVRLARHRRGAAPRRSDRRVVSGRARRNRRYRRPRDRATPRLHPQTAGGRARPRSGGAGGTGLVTLPGVTGTPRALYRFVLGYEPIRESVSIEGGDPARFLLEPVTAAAVCYDDAWVLLDSGFDTDAVRDPARRAARYNYDSYTALLPPGDPLVDQVRAAGLDWRRLSGCALSHLHLDHTGGLRLLEGGPPVLVQRAEWEFATTEADARHVYARDDYLRPGLDVRLLDGETELAPGLSTLDTRGRTPGHQSFRIGLAGRTVVLACDAADLRANITGPRACGWATDPVAARVAIRRLHELDRQPATEVWPGHDPDWWAWQEPGLYPAR</sequence>
<dbReference type="SMART" id="SM00849">
    <property type="entry name" value="Lactamase_B"/>
    <property type="match status" value="1"/>
</dbReference>
<dbReference type="InterPro" id="IPR001279">
    <property type="entry name" value="Metallo-B-lactamas"/>
</dbReference>